<dbReference type="PANTHER" id="PTHR34203">
    <property type="entry name" value="METHYLTRANSFERASE, FKBM FAMILY PROTEIN"/>
    <property type="match status" value="1"/>
</dbReference>
<dbReference type="InterPro" id="IPR006342">
    <property type="entry name" value="FkbM_mtfrase"/>
</dbReference>
<dbReference type="NCBIfam" id="TIGR01444">
    <property type="entry name" value="fkbM_fam"/>
    <property type="match status" value="1"/>
</dbReference>
<accession>A0ABM7TBZ3</accession>
<evidence type="ECO:0000313" key="3">
    <source>
        <dbReference type="Proteomes" id="UP000824633"/>
    </source>
</evidence>
<proteinExistence type="predicted"/>
<dbReference type="SUPFAM" id="SSF53335">
    <property type="entry name" value="S-adenosyl-L-methionine-dependent methyltransferases"/>
    <property type="match status" value="1"/>
</dbReference>
<dbReference type="Proteomes" id="UP000824633">
    <property type="component" value="Chromosome"/>
</dbReference>
<dbReference type="RefSeq" id="WP_224034870.1">
    <property type="nucleotide sequence ID" value="NZ_AP024849.1"/>
</dbReference>
<organism evidence="2 3">
    <name type="scientific">Clostridium gelidum</name>
    <dbReference type="NCBI Taxonomy" id="704125"/>
    <lineage>
        <taxon>Bacteria</taxon>
        <taxon>Bacillati</taxon>
        <taxon>Bacillota</taxon>
        <taxon>Clostridia</taxon>
        <taxon>Eubacteriales</taxon>
        <taxon>Clostridiaceae</taxon>
        <taxon>Clostridium</taxon>
    </lineage>
</organism>
<sequence length="383" mass="44726">MNIFELKKIFKINNLKELYTYLYEIKECKKLGSLDELIKTKQIVLFGAGRIGKQVLNTLKKYGFKVAYFCDNNKDIWGDCIDGVYILPPNYIKNNIKDTLVIVSMMTYVEVIKQLESMNAQYIFSDIDGTLGFLPCPNLYNNIEKLKQVNDLFIDDFSKKVYLNVIKARIFQQLSFGLSGNLLIHPIVTGPQYFDTEFFIYTDNEIFIDCGAYDGDSTVEFFLTMHQLNLKNSKVYAFEPDRENYDNFLKTIENYNLNNVKIFNYGVGNDNYNISMEQIQNCRNNNEEYEIKICKIDDIVKNEPITFIKMDIEGFELDALKGAENTIKNNKPKLAISIYHNSQDLYEIPLYLKSIVPEYKFFVRHHSNSTIFETICYAYVDKE</sequence>
<dbReference type="InterPro" id="IPR052514">
    <property type="entry name" value="SAM-dependent_MTase"/>
</dbReference>
<feature type="domain" description="Methyltransferase FkbM" evidence="1">
    <location>
        <begin position="209"/>
        <end position="352"/>
    </location>
</feature>
<evidence type="ECO:0000313" key="2">
    <source>
        <dbReference type="EMBL" id="BCZ48620.1"/>
    </source>
</evidence>
<gene>
    <name evidence="2" type="ORF">psyc5s11_46870</name>
</gene>
<dbReference type="EMBL" id="AP024849">
    <property type="protein sequence ID" value="BCZ48620.1"/>
    <property type="molecule type" value="Genomic_DNA"/>
</dbReference>
<keyword evidence="3" id="KW-1185">Reference proteome</keyword>
<dbReference type="Pfam" id="PF05050">
    <property type="entry name" value="Methyltransf_21"/>
    <property type="match status" value="1"/>
</dbReference>
<name>A0ABM7TBZ3_9CLOT</name>
<dbReference type="Gene3D" id="3.40.50.150">
    <property type="entry name" value="Vaccinia Virus protein VP39"/>
    <property type="match status" value="1"/>
</dbReference>
<dbReference type="PANTHER" id="PTHR34203:SF15">
    <property type="entry name" value="SLL1173 PROTEIN"/>
    <property type="match status" value="1"/>
</dbReference>
<evidence type="ECO:0000259" key="1">
    <source>
        <dbReference type="Pfam" id="PF05050"/>
    </source>
</evidence>
<reference evidence="3" key="1">
    <citation type="submission" date="2021-07" db="EMBL/GenBank/DDBJ databases">
        <title>Complete genome sequencing of a Clostridium isolate.</title>
        <authorList>
            <person name="Ueki A."/>
            <person name="Tonouchi A."/>
        </authorList>
    </citation>
    <scope>NUCLEOTIDE SEQUENCE [LARGE SCALE GENOMIC DNA]</scope>
    <source>
        <strain evidence="3">C5S11</strain>
    </source>
</reference>
<protein>
    <recommendedName>
        <fullName evidence="1">Methyltransferase FkbM domain-containing protein</fullName>
    </recommendedName>
</protein>
<dbReference type="Gene3D" id="3.40.50.720">
    <property type="entry name" value="NAD(P)-binding Rossmann-like Domain"/>
    <property type="match status" value="1"/>
</dbReference>
<dbReference type="InterPro" id="IPR029063">
    <property type="entry name" value="SAM-dependent_MTases_sf"/>
</dbReference>